<evidence type="ECO:0000256" key="1">
    <source>
        <dbReference type="ARBA" id="ARBA00004781"/>
    </source>
</evidence>
<dbReference type="CDD" id="cd05254">
    <property type="entry name" value="dTDP_HR_like_SDR_e"/>
    <property type="match status" value="1"/>
</dbReference>
<dbReference type="EMBL" id="MH325900">
    <property type="protein sequence ID" value="AWU66715.1"/>
    <property type="molecule type" value="Genomic_DNA"/>
</dbReference>
<evidence type="ECO:0000256" key="2">
    <source>
        <dbReference type="ARBA" id="ARBA00010944"/>
    </source>
</evidence>
<comment type="similarity">
    <text evidence="2 6">Belongs to the dTDP-4-dehydrorhamnose reductase family.</text>
</comment>
<protein>
    <recommendedName>
        <fullName evidence="4 6">dTDP-4-dehydrorhamnose reductase</fullName>
        <ecNumber evidence="3 6">1.1.1.133</ecNumber>
    </recommendedName>
</protein>
<comment type="function">
    <text evidence="6">Catalyzes the reduction of dTDP-6-deoxy-L-lyxo-4-hexulose to yield dTDP-L-rhamnose.</text>
</comment>
<dbReference type="Gene3D" id="3.90.25.10">
    <property type="entry name" value="UDP-galactose 4-epimerase, domain 1"/>
    <property type="match status" value="1"/>
</dbReference>
<dbReference type="Gene3D" id="3.40.50.720">
    <property type="entry name" value="NAD(P)-binding Rossmann-like Domain"/>
    <property type="match status" value="1"/>
</dbReference>
<evidence type="ECO:0000256" key="5">
    <source>
        <dbReference type="ARBA" id="ARBA00048200"/>
    </source>
</evidence>
<dbReference type="GO" id="GO:0009243">
    <property type="term" value="P:O antigen biosynthetic process"/>
    <property type="evidence" value="ECO:0007669"/>
    <property type="project" value="UniProtKB-UniPathway"/>
</dbReference>
<dbReference type="EC" id="1.1.1.133" evidence="3 6"/>
<gene>
    <name evidence="8" type="primary">rmlD</name>
</gene>
<comment type="pathway">
    <text evidence="1 6">Carbohydrate biosynthesis; dTDP-L-rhamnose biosynthesis.</text>
</comment>
<evidence type="ECO:0000256" key="4">
    <source>
        <dbReference type="ARBA" id="ARBA00017099"/>
    </source>
</evidence>
<dbReference type="UniPathway" id="UPA00281"/>
<comment type="catalytic activity">
    <reaction evidence="5 6">
        <text>dTDP-beta-L-rhamnose + NADP(+) = dTDP-4-dehydro-beta-L-rhamnose + NADPH + H(+)</text>
        <dbReference type="Rhea" id="RHEA:21796"/>
        <dbReference type="ChEBI" id="CHEBI:15378"/>
        <dbReference type="ChEBI" id="CHEBI:57510"/>
        <dbReference type="ChEBI" id="CHEBI:57783"/>
        <dbReference type="ChEBI" id="CHEBI:58349"/>
        <dbReference type="ChEBI" id="CHEBI:62830"/>
        <dbReference type="EC" id="1.1.1.133"/>
    </reaction>
</comment>
<dbReference type="InterPro" id="IPR005913">
    <property type="entry name" value="dTDP_dehydrorham_reduct"/>
</dbReference>
<dbReference type="PANTHER" id="PTHR10491">
    <property type="entry name" value="DTDP-4-DEHYDRORHAMNOSE REDUCTASE"/>
    <property type="match status" value="1"/>
</dbReference>
<comment type="cofactor">
    <cofactor evidence="6">
        <name>Mg(2+)</name>
        <dbReference type="ChEBI" id="CHEBI:18420"/>
    </cofactor>
    <text evidence="6">Binds 1 Mg(2+) ion per monomer.</text>
</comment>
<dbReference type="NCBIfam" id="TIGR01214">
    <property type="entry name" value="rmlD"/>
    <property type="match status" value="1"/>
</dbReference>
<dbReference type="PANTHER" id="PTHR10491:SF4">
    <property type="entry name" value="METHIONINE ADENOSYLTRANSFERASE 2 SUBUNIT BETA"/>
    <property type="match status" value="1"/>
</dbReference>
<keyword evidence="6" id="KW-0521">NADP</keyword>
<dbReference type="SUPFAM" id="SSF51735">
    <property type="entry name" value="NAD(P)-binding Rossmann-fold domains"/>
    <property type="match status" value="1"/>
</dbReference>
<organism evidence="8">
    <name type="scientific">Citrobacter youngae</name>
    <dbReference type="NCBI Taxonomy" id="133448"/>
    <lineage>
        <taxon>Bacteria</taxon>
        <taxon>Pseudomonadati</taxon>
        <taxon>Pseudomonadota</taxon>
        <taxon>Gammaproteobacteria</taxon>
        <taxon>Enterobacterales</taxon>
        <taxon>Enterobacteriaceae</taxon>
        <taxon>Citrobacter</taxon>
        <taxon>Citrobacter freundii complex</taxon>
    </lineage>
</organism>
<keyword evidence="6" id="KW-0560">Oxidoreductase</keyword>
<evidence type="ECO:0000256" key="3">
    <source>
        <dbReference type="ARBA" id="ARBA00012929"/>
    </source>
</evidence>
<name>A0A2Z4BVV1_9ENTR</name>
<dbReference type="InterPro" id="IPR029903">
    <property type="entry name" value="RmlD-like-bd"/>
</dbReference>
<dbReference type="Pfam" id="PF04321">
    <property type="entry name" value="RmlD_sub_bind"/>
    <property type="match status" value="1"/>
</dbReference>
<feature type="domain" description="RmlD-like substrate binding" evidence="7">
    <location>
        <begin position="1"/>
        <end position="289"/>
    </location>
</feature>
<dbReference type="InterPro" id="IPR036291">
    <property type="entry name" value="NAD(P)-bd_dom_sf"/>
</dbReference>
<proteinExistence type="inferred from homology"/>
<evidence type="ECO:0000256" key="6">
    <source>
        <dbReference type="RuleBase" id="RU364082"/>
    </source>
</evidence>
<dbReference type="AlphaFoldDB" id="A0A2Z4BVV1"/>
<dbReference type="UniPathway" id="UPA00124"/>
<reference evidence="8" key="1">
    <citation type="submission" date="2018-05" db="EMBL/GenBank/DDBJ databases">
        <authorList>
            <person name="Lanie J.A."/>
            <person name="Ng W.-L."/>
            <person name="Kazmierczak K.M."/>
            <person name="Andrzejewski T.M."/>
            <person name="Davidsen T.M."/>
            <person name="Wayne K.J."/>
            <person name="Tettelin H."/>
            <person name="Glass J.I."/>
            <person name="Rusch D."/>
            <person name="Podicherti R."/>
            <person name="Tsui H.-C.T."/>
            <person name="Winkler M.E."/>
        </authorList>
    </citation>
    <scope>NUCLEOTIDE SEQUENCE</scope>
    <source>
        <strain evidence="8">O32_G3543</strain>
    </source>
</reference>
<evidence type="ECO:0000259" key="7">
    <source>
        <dbReference type="Pfam" id="PF04321"/>
    </source>
</evidence>
<sequence length="291" mass="33168">MKILILGAQGQLGKHLHHLFNDKYDVLAKGRQELDITDKELVINEIRRFQPDYIFNAAAYTNVEAAERERDVALRVNGTALEYIAEGAREIGAILFHFSTDYVFDGTSSYAYHESDKAFPINFYGKTKLIGEKNVQNNMDKYFIIRTSWVFSTKGNSFPQKLLQLAMKNESLDIVTDQYSAPTYAPDIANAVLDIIDHIEYGKEFMYGIYHYSGSPYTNWNLFAKEIIKLAQKKKLVNSSIKVNNILSGDLGLSAKRPLNSRLDCSKIKSIFGVEQKNWNDTLENIILDLK</sequence>
<dbReference type="GO" id="GO:0008831">
    <property type="term" value="F:dTDP-4-dehydrorhamnose reductase activity"/>
    <property type="evidence" value="ECO:0007669"/>
    <property type="project" value="UniProtKB-EC"/>
</dbReference>
<dbReference type="GO" id="GO:0019305">
    <property type="term" value="P:dTDP-rhamnose biosynthetic process"/>
    <property type="evidence" value="ECO:0007669"/>
    <property type="project" value="UniProtKB-UniPathway"/>
</dbReference>
<evidence type="ECO:0000313" key="8">
    <source>
        <dbReference type="EMBL" id="AWU66715.1"/>
    </source>
</evidence>
<accession>A0A2Z4BVV1</accession>